<feature type="region of interest" description="Disordered" evidence="1">
    <location>
        <begin position="132"/>
        <end position="152"/>
    </location>
</feature>
<protein>
    <submittedName>
        <fullName evidence="2">Uncharacterized protein</fullName>
    </submittedName>
</protein>
<gene>
    <name evidence="2" type="ORF">ANE_LOCUS14702</name>
</gene>
<organism evidence="2 3">
    <name type="scientific">Arabis nemorensis</name>
    <dbReference type="NCBI Taxonomy" id="586526"/>
    <lineage>
        <taxon>Eukaryota</taxon>
        <taxon>Viridiplantae</taxon>
        <taxon>Streptophyta</taxon>
        <taxon>Embryophyta</taxon>
        <taxon>Tracheophyta</taxon>
        <taxon>Spermatophyta</taxon>
        <taxon>Magnoliopsida</taxon>
        <taxon>eudicotyledons</taxon>
        <taxon>Gunneridae</taxon>
        <taxon>Pentapetalae</taxon>
        <taxon>rosids</taxon>
        <taxon>malvids</taxon>
        <taxon>Brassicales</taxon>
        <taxon>Brassicaceae</taxon>
        <taxon>Arabideae</taxon>
        <taxon>Arabis</taxon>
    </lineage>
</organism>
<feature type="region of interest" description="Disordered" evidence="1">
    <location>
        <begin position="91"/>
        <end position="117"/>
    </location>
</feature>
<evidence type="ECO:0000256" key="1">
    <source>
        <dbReference type="SAM" id="MobiDB-lite"/>
    </source>
</evidence>
<evidence type="ECO:0000313" key="3">
    <source>
        <dbReference type="Proteomes" id="UP000489600"/>
    </source>
</evidence>
<evidence type="ECO:0000313" key="2">
    <source>
        <dbReference type="EMBL" id="VVB04258.1"/>
    </source>
</evidence>
<proteinExistence type="predicted"/>
<keyword evidence="3" id="KW-1185">Reference proteome</keyword>
<reference evidence="2" key="1">
    <citation type="submission" date="2019-07" db="EMBL/GenBank/DDBJ databases">
        <authorList>
            <person name="Dittberner H."/>
        </authorList>
    </citation>
    <scope>NUCLEOTIDE SEQUENCE [LARGE SCALE GENOMIC DNA]</scope>
</reference>
<feature type="region of interest" description="Disordered" evidence="1">
    <location>
        <begin position="1"/>
        <end position="78"/>
    </location>
</feature>
<dbReference type="AlphaFoldDB" id="A0A565BSA2"/>
<name>A0A565BSA2_9BRAS</name>
<accession>A0A565BSA2</accession>
<comment type="caution">
    <text evidence="2">The sequence shown here is derived from an EMBL/GenBank/DDBJ whole genome shotgun (WGS) entry which is preliminary data.</text>
</comment>
<dbReference type="EMBL" id="CABITT030000005">
    <property type="protein sequence ID" value="VVB04258.1"/>
    <property type="molecule type" value="Genomic_DNA"/>
</dbReference>
<dbReference type="Proteomes" id="UP000489600">
    <property type="component" value="Unassembled WGS sequence"/>
</dbReference>
<sequence length="164" mass="18029">MEELVIAPPPVRQKKRPHNLFDSSDDDDVSQHGKELTMRQAPTPLETDSALQPAEADLLTETHPPAEANPPARLTPPTYLLESDRTVTATKVATDPAKQYEFPAMDTDPVDNLDIPPVSARESINRNFAPHCDTTAINEKPPPLAEDTPMEVDSQVMEYGCDTS</sequence>